<organism evidence="1 2">
    <name type="scientific">Mucilaginibacter psychrotolerans</name>
    <dbReference type="NCBI Taxonomy" id="1524096"/>
    <lineage>
        <taxon>Bacteria</taxon>
        <taxon>Pseudomonadati</taxon>
        <taxon>Bacteroidota</taxon>
        <taxon>Sphingobacteriia</taxon>
        <taxon>Sphingobacteriales</taxon>
        <taxon>Sphingobacteriaceae</taxon>
        <taxon>Mucilaginibacter</taxon>
    </lineage>
</organism>
<dbReference type="Proteomes" id="UP000297540">
    <property type="component" value="Unassembled WGS sequence"/>
</dbReference>
<evidence type="ECO:0000313" key="2">
    <source>
        <dbReference type="Proteomes" id="UP000297540"/>
    </source>
</evidence>
<dbReference type="EMBL" id="SOZE01000036">
    <property type="protein sequence ID" value="TFF33978.1"/>
    <property type="molecule type" value="Genomic_DNA"/>
</dbReference>
<accession>A0A4Y8S4W4</accession>
<proteinExistence type="predicted"/>
<protein>
    <submittedName>
        <fullName evidence="1">Uncharacterized protein</fullName>
    </submittedName>
</protein>
<gene>
    <name evidence="1" type="ORF">E2R66_23650</name>
</gene>
<comment type="caution">
    <text evidence="1">The sequence shown here is derived from an EMBL/GenBank/DDBJ whole genome shotgun (WGS) entry which is preliminary data.</text>
</comment>
<reference evidence="1 2" key="1">
    <citation type="journal article" date="2017" name="Int. J. Syst. Evol. Microbiol.">
        <title>Mucilaginibacterpsychrotolerans sp. nov., isolated from peatlands.</title>
        <authorList>
            <person name="Deng Y."/>
            <person name="Shen L."/>
            <person name="Xu B."/>
            <person name="Liu Y."/>
            <person name="Gu Z."/>
            <person name="Liu H."/>
            <person name="Zhou Y."/>
        </authorList>
    </citation>
    <scope>NUCLEOTIDE SEQUENCE [LARGE SCALE GENOMIC DNA]</scope>
    <source>
        <strain evidence="1 2">NH7-4</strain>
    </source>
</reference>
<name>A0A4Y8S4W4_9SPHI</name>
<dbReference type="AlphaFoldDB" id="A0A4Y8S4W4"/>
<dbReference type="RefSeq" id="WP_134737958.1">
    <property type="nucleotide sequence ID" value="NZ_SOZE01000036.1"/>
</dbReference>
<evidence type="ECO:0000313" key="1">
    <source>
        <dbReference type="EMBL" id="TFF33978.1"/>
    </source>
</evidence>
<sequence length="167" mass="19428">MQSSYITKLQESKVENFVEFSENGLEIQLVENSDYMETVRDPGSPYSSYKTYYKSNLQLKSEVVEFYNNPIGIQKFYDESGNILSQLNINSEYLFTPTNLIDKLQSDYNINLNLVVKRQFVLMYKDDSNDEPRYRLIIPKGGNSYQKLIISGLTGQIITSQIEHFEE</sequence>
<keyword evidence="2" id="KW-1185">Reference proteome</keyword>
<dbReference type="OrthoDB" id="1347480at2"/>